<dbReference type="PANTHER" id="PTHR33362:SF4">
    <property type="entry name" value="2,3-DIKETO-L-GULONATE TRAP TRANSPORTER LARGE PERMEASE PROTEIN YIAN"/>
    <property type="match status" value="1"/>
</dbReference>
<dbReference type="Pfam" id="PF06808">
    <property type="entry name" value="DctM"/>
    <property type="match status" value="1"/>
</dbReference>
<evidence type="ECO:0000256" key="5">
    <source>
        <dbReference type="ARBA" id="ARBA00022989"/>
    </source>
</evidence>
<dbReference type="GO" id="GO:0005886">
    <property type="term" value="C:plasma membrane"/>
    <property type="evidence" value="ECO:0007669"/>
    <property type="project" value="UniProtKB-SubCell"/>
</dbReference>
<proteinExistence type="predicted"/>
<keyword evidence="2" id="KW-1003">Cell membrane</keyword>
<feature type="transmembrane region" description="Helical" evidence="7">
    <location>
        <begin position="47"/>
        <end position="67"/>
    </location>
</feature>
<evidence type="ECO:0000256" key="7">
    <source>
        <dbReference type="SAM" id="Phobius"/>
    </source>
</evidence>
<protein>
    <submittedName>
        <fullName evidence="9">TRAP transporter large permease</fullName>
    </submittedName>
</protein>
<comment type="subcellular location">
    <subcellularLocation>
        <location evidence="1">Cell inner membrane</location>
        <topology evidence="1">Multi-pass membrane protein</topology>
    </subcellularLocation>
</comment>
<feature type="transmembrane region" description="Helical" evidence="7">
    <location>
        <begin position="399"/>
        <end position="422"/>
    </location>
</feature>
<evidence type="ECO:0000313" key="9">
    <source>
        <dbReference type="EMBL" id="QTQ11949.1"/>
    </source>
</evidence>
<keyword evidence="6 7" id="KW-0472">Membrane</keyword>
<dbReference type="RefSeq" id="WP_210116663.1">
    <property type="nucleotide sequence ID" value="NZ_CP054257.1"/>
</dbReference>
<dbReference type="InterPro" id="IPR004681">
    <property type="entry name" value="TRAP_DctM"/>
</dbReference>
<keyword evidence="3" id="KW-0997">Cell inner membrane</keyword>
<feature type="transmembrane region" description="Helical" evidence="7">
    <location>
        <begin position="339"/>
        <end position="357"/>
    </location>
</feature>
<dbReference type="PANTHER" id="PTHR33362">
    <property type="entry name" value="SIALIC ACID TRAP TRANSPORTER PERMEASE PROTEIN SIAT-RELATED"/>
    <property type="match status" value="1"/>
</dbReference>
<evidence type="ECO:0000313" key="10">
    <source>
        <dbReference type="Proteomes" id="UP000671995"/>
    </source>
</evidence>
<feature type="transmembrane region" description="Helical" evidence="7">
    <location>
        <begin position="242"/>
        <end position="261"/>
    </location>
</feature>
<feature type="transmembrane region" description="Helical" evidence="7">
    <location>
        <begin position="165"/>
        <end position="191"/>
    </location>
</feature>
<organism evidence="9 10">
    <name type="scientific">Treponema parvum</name>
    <dbReference type="NCBI Taxonomy" id="138851"/>
    <lineage>
        <taxon>Bacteria</taxon>
        <taxon>Pseudomonadati</taxon>
        <taxon>Spirochaetota</taxon>
        <taxon>Spirochaetia</taxon>
        <taxon>Spirochaetales</taxon>
        <taxon>Treponemataceae</taxon>
        <taxon>Treponema</taxon>
    </lineage>
</organism>
<feature type="transmembrane region" description="Helical" evidence="7">
    <location>
        <begin position="133"/>
        <end position="159"/>
    </location>
</feature>
<evidence type="ECO:0000256" key="1">
    <source>
        <dbReference type="ARBA" id="ARBA00004429"/>
    </source>
</evidence>
<dbReference type="AlphaFoldDB" id="A0A975F0Q6"/>
<dbReference type="GO" id="GO:0022857">
    <property type="term" value="F:transmembrane transporter activity"/>
    <property type="evidence" value="ECO:0007669"/>
    <property type="project" value="TreeGrafter"/>
</dbReference>
<evidence type="ECO:0000256" key="2">
    <source>
        <dbReference type="ARBA" id="ARBA00022475"/>
    </source>
</evidence>
<evidence type="ECO:0000256" key="3">
    <source>
        <dbReference type="ARBA" id="ARBA00022519"/>
    </source>
</evidence>
<gene>
    <name evidence="9" type="ORF">HRI96_06915</name>
</gene>
<dbReference type="EMBL" id="CP054257">
    <property type="protein sequence ID" value="QTQ11949.1"/>
    <property type="molecule type" value="Genomic_DNA"/>
</dbReference>
<reference evidence="9" key="1">
    <citation type="submission" date="2020-05" db="EMBL/GenBank/DDBJ databases">
        <authorList>
            <person name="Zeng H."/>
            <person name="Chan Y.K."/>
            <person name="Watt R.M."/>
        </authorList>
    </citation>
    <scope>NUCLEOTIDE SEQUENCE</scope>
    <source>
        <strain evidence="9">ATCC 700773</strain>
    </source>
</reference>
<evidence type="ECO:0000259" key="8">
    <source>
        <dbReference type="Pfam" id="PF06808"/>
    </source>
</evidence>
<keyword evidence="4 7" id="KW-0812">Transmembrane</keyword>
<reference evidence="9" key="2">
    <citation type="journal article" date="2021" name="Microbiol. Resour. Announc.">
        <title>Complete Genome Sequences of Three Human Oral Treponema parvum Isolates.</title>
        <authorList>
            <person name="Zeng H."/>
            <person name="Watt R.M."/>
        </authorList>
    </citation>
    <scope>NUCLEOTIDE SEQUENCE</scope>
    <source>
        <strain evidence="9">ATCC 700773</strain>
    </source>
</reference>
<name>A0A975F0Q6_9SPIR</name>
<evidence type="ECO:0000256" key="6">
    <source>
        <dbReference type="ARBA" id="ARBA00023136"/>
    </source>
</evidence>
<accession>A0A975F0Q6</accession>
<feature type="transmembrane region" description="Helical" evidence="7">
    <location>
        <begin position="273"/>
        <end position="294"/>
    </location>
</feature>
<dbReference type="NCBIfam" id="TIGR00786">
    <property type="entry name" value="dctM"/>
    <property type="match status" value="1"/>
</dbReference>
<evidence type="ECO:0000256" key="4">
    <source>
        <dbReference type="ARBA" id="ARBA00022692"/>
    </source>
</evidence>
<feature type="transmembrane region" description="Helical" evidence="7">
    <location>
        <begin position="219"/>
        <end position="236"/>
    </location>
</feature>
<dbReference type="PIRSF" id="PIRSF006066">
    <property type="entry name" value="HI0050"/>
    <property type="match status" value="1"/>
</dbReference>
<keyword evidence="5 7" id="KW-1133">Transmembrane helix</keyword>
<dbReference type="Proteomes" id="UP000671995">
    <property type="component" value="Chromosome"/>
</dbReference>
<dbReference type="InterPro" id="IPR010656">
    <property type="entry name" value="DctM"/>
</dbReference>
<feature type="transmembrane region" description="Helical" evidence="7">
    <location>
        <begin position="363"/>
        <end position="387"/>
    </location>
</feature>
<feature type="transmembrane region" description="Helical" evidence="7">
    <location>
        <begin position="314"/>
        <end position="332"/>
    </location>
</feature>
<sequence>MWLLLILFVLLLVIGMPIAFVIGISGGGYFLINDEIPWTVLVQRVVAQTQSFAFLAVPFFLFAGNLMNETGITKQLLSLARLLTRKMYGGTAQVNVVLSTLMGGVSGSACADAGMEIRILGPDMDRLGYPKGYTCSLTCLTSLITATIPPSLGLILYGFVGEVSIGQLFAAGLLPGMLMCFALMGTVTLTCRKNGYDVPKSDVKWFTLKELGENLKSSIWALMFPIILIVGIRFGVFTPSEAGAFAVVYSIAVGVFVYKELTLKSFIQSLKNAVVDTGAIIFIIALSGIFSYALTYGNVPKIMSSFLIGITDNPQIMVLIMLGFLFITGMLVDSNVNILLLTPIFLPVVTELGINPVHFGVCMMTIVTMGCMTPPVGTAIYIVCGIHKTSIQDYIKYSLPFFGAVLLEVIILVFIPQITMFIPNLLYR</sequence>
<feature type="domain" description="TRAP C4-dicarboxylate transport system permease DctM subunit" evidence="8">
    <location>
        <begin position="5"/>
        <end position="418"/>
    </location>
</feature>